<dbReference type="SUPFAM" id="SSF57959">
    <property type="entry name" value="Leucine zipper domain"/>
    <property type="match status" value="1"/>
</dbReference>
<dbReference type="STRING" id="4432.A0A1U8Q704"/>
<keyword evidence="3" id="KW-0238">DNA-binding</keyword>
<accession>A0A1U8Q704</accession>
<dbReference type="SMART" id="SM00338">
    <property type="entry name" value="BRLZ"/>
    <property type="match status" value="1"/>
</dbReference>
<dbReference type="KEGG" id="nnu:104605081"/>
<sequence length="138" mass="15809">MSTVKQNVSSGSEGDPKSVLIDDRKRKRMLSNRESARRSRARKQQHLEDLTKQVSQLQKDNNEITQRINAITQLYLQISSQNNILRAQEMELEDRLNSLKSVIRECQSFCPEALDAKPWSLPFQSVPIIAAAADMFSY</sequence>
<dbReference type="InterPro" id="IPR045314">
    <property type="entry name" value="bZIP_plant_GBF1"/>
</dbReference>
<dbReference type="InterPro" id="IPR046347">
    <property type="entry name" value="bZIP_sf"/>
</dbReference>
<dbReference type="FunCoup" id="A0A1U8Q704">
    <property type="interactions" value="267"/>
</dbReference>
<evidence type="ECO:0000256" key="3">
    <source>
        <dbReference type="ARBA" id="ARBA00023125"/>
    </source>
</evidence>
<evidence type="ECO:0000256" key="4">
    <source>
        <dbReference type="ARBA" id="ARBA00023163"/>
    </source>
</evidence>
<proteinExistence type="predicted"/>
<dbReference type="PROSITE" id="PS50217">
    <property type="entry name" value="BZIP"/>
    <property type="match status" value="1"/>
</dbReference>
<keyword evidence="7" id="KW-1185">Reference proteome</keyword>
<dbReference type="OMA" id="VMRAQVM"/>
<dbReference type="PROSITE" id="PS00036">
    <property type="entry name" value="BZIP_BASIC"/>
    <property type="match status" value="1"/>
</dbReference>
<dbReference type="PANTHER" id="PTHR45764:SF34">
    <property type="entry name" value="BZIP TRANSCRIPTION FACTOR 53"/>
    <property type="match status" value="1"/>
</dbReference>
<dbReference type="PANTHER" id="PTHR45764">
    <property type="entry name" value="BZIP TRANSCRIPTION FACTOR 44"/>
    <property type="match status" value="1"/>
</dbReference>
<evidence type="ECO:0000256" key="6">
    <source>
        <dbReference type="SAM" id="MobiDB-lite"/>
    </source>
</evidence>
<evidence type="ECO:0000313" key="8">
    <source>
        <dbReference type="RefSeq" id="XP_019054584.1"/>
    </source>
</evidence>
<dbReference type="GO" id="GO:0046982">
    <property type="term" value="F:protein heterodimerization activity"/>
    <property type="evidence" value="ECO:0007669"/>
    <property type="project" value="UniProtKB-ARBA"/>
</dbReference>
<organism evidence="7 8">
    <name type="scientific">Nelumbo nucifera</name>
    <name type="common">Sacred lotus</name>
    <dbReference type="NCBI Taxonomy" id="4432"/>
    <lineage>
        <taxon>Eukaryota</taxon>
        <taxon>Viridiplantae</taxon>
        <taxon>Streptophyta</taxon>
        <taxon>Embryophyta</taxon>
        <taxon>Tracheophyta</taxon>
        <taxon>Spermatophyta</taxon>
        <taxon>Magnoliopsida</taxon>
        <taxon>Proteales</taxon>
        <taxon>Nelumbonaceae</taxon>
        <taxon>Nelumbo</taxon>
    </lineage>
</organism>
<evidence type="ECO:0000256" key="2">
    <source>
        <dbReference type="ARBA" id="ARBA00023015"/>
    </source>
</evidence>
<dbReference type="GO" id="GO:0045893">
    <property type="term" value="P:positive regulation of DNA-templated transcription"/>
    <property type="evidence" value="ECO:0000318"/>
    <property type="project" value="GO_Central"/>
</dbReference>
<dbReference type="InterPro" id="IPR004827">
    <property type="entry name" value="bZIP"/>
</dbReference>
<dbReference type="Pfam" id="PF00170">
    <property type="entry name" value="bZIP_1"/>
    <property type="match status" value="1"/>
</dbReference>
<keyword evidence="5" id="KW-0539">Nucleus</keyword>
<evidence type="ECO:0000313" key="7">
    <source>
        <dbReference type="Proteomes" id="UP000189703"/>
    </source>
</evidence>
<gene>
    <name evidence="8" type="primary">LOC104605081</name>
</gene>
<keyword evidence="2" id="KW-0805">Transcription regulation</keyword>
<dbReference type="OrthoDB" id="551672at2759"/>
<keyword evidence="4" id="KW-0804">Transcription</keyword>
<feature type="compositionally biased region" description="Basic and acidic residues" evidence="6">
    <location>
        <begin position="14"/>
        <end position="24"/>
    </location>
</feature>
<dbReference type="GO" id="GO:0000976">
    <property type="term" value="F:transcription cis-regulatory region binding"/>
    <property type="evidence" value="ECO:0000318"/>
    <property type="project" value="GO_Central"/>
</dbReference>
<dbReference type="GeneID" id="104605081"/>
<dbReference type="Gene3D" id="1.20.5.170">
    <property type="match status" value="1"/>
</dbReference>
<comment type="subcellular location">
    <subcellularLocation>
        <location evidence="1">Nucleus</location>
    </subcellularLocation>
</comment>
<protein>
    <submittedName>
        <fullName evidence="8">BZIP transcription factor 53</fullName>
    </submittedName>
</protein>
<feature type="compositionally biased region" description="Polar residues" evidence="6">
    <location>
        <begin position="1"/>
        <end position="12"/>
    </location>
</feature>
<dbReference type="GO" id="GO:0003700">
    <property type="term" value="F:DNA-binding transcription factor activity"/>
    <property type="evidence" value="ECO:0000318"/>
    <property type="project" value="GO_Central"/>
</dbReference>
<reference evidence="8" key="1">
    <citation type="submission" date="2025-08" db="UniProtKB">
        <authorList>
            <consortium name="RefSeq"/>
        </authorList>
    </citation>
    <scope>IDENTIFICATION</scope>
</reference>
<feature type="region of interest" description="Disordered" evidence="6">
    <location>
        <begin position="1"/>
        <end position="48"/>
    </location>
</feature>
<evidence type="ECO:0000256" key="5">
    <source>
        <dbReference type="ARBA" id="ARBA00023242"/>
    </source>
</evidence>
<dbReference type="AlphaFoldDB" id="A0A1U8Q704"/>
<dbReference type="Proteomes" id="UP000189703">
    <property type="component" value="Unplaced"/>
</dbReference>
<evidence type="ECO:0000256" key="1">
    <source>
        <dbReference type="ARBA" id="ARBA00004123"/>
    </source>
</evidence>
<dbReference type="RefSeq" id="XP_019054584.1">
    <property type="nucleotide sequence ID" value="XM_019199039.1"/>
</dbReference>
<dbReference type="FunFam" id="1.20.5.170:FF:000020">
    <property type="entry name" value="BZIP transcription factor"/>
    <property type="match status" value="1"/>
</dbReference>
<name>A0A1U8Q704_NELNU</name>
<dbReference type="GO" id="GO:0005634">
    <property type="term" value="C:nucleus"/>
    <property type="evidence" value="ECO:0000318"/>
    <property type="project" value="GO_Central"/>
</dbReference>
<dbReference type="SMR" id="A0A1U8Q704"/>
<dbReference type="eggNOG" id="ENOG502S1GC">
    <property type="taxonomic scope" value="Eukaryota"/>
</dbReference>
<dbReference type="CDD" id="cd14702">
    <property type="entry name" value="bZIP_plant_GBF1"/>
    <property type="match status" value="1"/>
</dbReference>